<evidence type="ECO:0000313" key="3">
    <source>
        <dbReference type="Proteomes" id="UP001515943"/>
    </source>
</evidence>
<dbReference type="Gene3D" id="3.90.1580.10">
    <property type="entry name" value="paralog of FGE (formylglycine-generating enzyme)"/>
    <property type="match status" value="1"/>
</dbReference>
<accession>A0ABX1FP39</accession>
<feature type="domain" description="Sulfatase-modifying factor enzyme-like" evidence="1">
    <location>
        <begin position="210"/>
        <end position="490"/>
    </location>
</feature>
<sequence length="492" mass="53606">MTGTGRSGRRRAVGAVPEFTRTASRKGAMKAIRTAIVLIALNTAMPVPATAAHSSPLQSIGQPVTALEASLTRLQNELTWRGSADATYPPIDEAVDTVLADLLRVRSERPSAVPRAGAFNEQLERLAAEADYWVRVSSDPGYTPSVLDTPSLMRASLAEWSTEIGEVLRHLRSPDPLRKPVRPAVPGGAEVGVTTPAGTVFADAKEPTAMNMVVVPPGSYTAGAMAEEQEAFGVPVVRRHFELPQLQVTVGKAIAVGQKEVTVAQFQQFVKETGYEPAQGMRTWLPNQQSSMDFRPELNHLDPGFPQTDDHPVVGITKNDAEAFAAWLSKRTGKTYRLPTEGEWEYAARAGSQTPFFWGDQLADAGRYANTYDEDAYTTNHFWVAGSSSEWPHVGVRDGFAYTAPVGSFKPNAFGLYDVTGNAREFVADTWVDSLEGATADASVRHGEAPFVVVRGGAWNYQPQNLRIAYRSGYLSSETRVNMFGFRLVREL</sequence>
<dbReference type="PANTHER" id="PTHR23150">
    <property type="entry name" value="SULFATASE MODIFYING FACTOR 1, 2"/>
    <property type="match status" value="1"/>
</dbReference>
<organism evidence="2 3">
    <name type="scientific">Lentzea indica</name>
    <dbReference type="NCBI Taxonomy" id="2604800"/>
    <lineage>
        <taxon>Bacteria</taxon>
        <taxon>Bacillati</taxon>
        <taxon>Actinomycetota</taxon>
        <taxon>Actinomycetes</taxon>
        <taxon>Pseudonocardiales</taxon>
        <taxon>Pseudonocardiaceae</taxon>
        <taxon>Lentzea</taxon>
    </lineage>
</organism>
<protein>
    <submittedName>
        <fullName evidence="2">Formylglycine-generating enzyme family protein</fullName>
    </submittedName>
</protein>
<dbReference type="InterPro" id="IPR016187">
    <property type="entry name" value="CTDL_fold"/>
</dbReference>
<dbReference type="InterPro" id="IPR051043">
    <property type="entry name" value="Sulfatase_Mod_Factor_Kinase"/>
</dbReference>
<gene>
    <name evidence="2" type="ORF">FXN61_29865</name>
</gene>
<name>A0ABX1FP39_9PSEU</name>
<dbReference type="SUPFAM" id="SSF56436">
    <property type="entry name" value="C-type lectin-like"/>
    <property type="match status" value="1"/>
</dbReference>
<dbReference type="InterPro" id="IPR005532">
    <property type="entry name" value="SUMF_dom"/>
</dbReference>
<dbReference type="EMBL" id="VSRL01000136">
    <property type="protein sequence ID" value="NKE60768.1"/>
    <property type="molecule type" value="Genomic_DNA"/>
</dbReference>
<dbReference type="Proteomes" id="UP001515943">
    <property type="component" value="Unassembled WGS sequence"/>
</dbReference>
<reference evidence="2 3" key="1">
    <citation type="submission" date="2019-08" db="EMBL/GenBank/DDBJ databases">
        <title>Lentzea from Indian Himalayas.</title>
        <authorList>
            <person name="Mandal S."/>
            <person name="Mallick Gupta A."/>
            <person name="Maiti P.K."/>
            <person name="Sarkar J."/>
            <person name="Mandal S."/>
        </authorList>
    </citation>
    <scope>NUCLEOTIDE SEQUENCE [LARGE SCALE GENOMIC DNA]</scope>
    <source>
        <strain evidence="2 3">PSKA42</strain>
    </source>
</reference>
<evidence type="ECO:0000313" key="2">
    <source>
        <dbReference type="EMBL" id="NKE60768.1"/>
    </source>
</evidence>
<evidence type="ECO:0000259" key="1">
    <source>
        <dbReference type="Pfam" id="PF03781"/>
    </source>
</evidence>
<dbReference type="Pfam" id="PF03781">
    <property type="entry name" value="FGE-sulfatase"/>
    <property type="match status" value="1"/>
</dbReference>
<dbReference type="PANTHER" id="PTHR23150:SF19">
    <property type="entry name" value="FORMYLGLYCINE-GENERATING ENZYME"/>
    <property type="match status" value="1"/>
</dbReference>
<keyword evidence="3" id="KW-1185">Reference proteome</keyword>
<comment type="caution">
    <text evidence="2">The sequence shown here is derived from an EMBL/GenBank/DDBJ whole genome shotgun (WGS) entry which is preliminary data.</text>
</comment>
<dbReference type="InterPro" id="IPR042095">
    <property type="entry name" value="SUMF_sf"/>
</dbReference>
<proteinExistence type="predicted"/>